<proteinExistence type="predicted"/>
<protein>
    <recommendedName>
        <fullName evidence="3">UDENN domain-containing protein</fullName>
    </recommendedName>
</protein>
<feature type="region of interest" description="Disordered" evidence="2">
    <location>
        <begin position="973"/>
        <end position="999"/>
    </location>
</feature>
<feature type="repeat" description="PPR" evidence="1">
    <location>
        <begin position="907"/>
        <end position="941"/>
    </location>
</feature>
<dbReference type="PROSITE" id="PS50211">
    <property type="entry name" value="DENN"/>
    <property type="match status" value="1"/>
</dbReference>
<dbReference type="OrthoDB" id="6019893at2759"/>
<feature type="compositionally biased region" description="Gly residues" evidence="2">
    <location>
        <begin position="979"/>
        <end position="990"/>
    </location>
</feature>
<dbReference type="Gene3D" id="1.25.40.10">
    <property type="entry name" value="Tetratricopeptide repeat domain"/>
    <property type="match status" value="1"/>
</dbReference>
<dbReference type="InterPro" id="IPR002885">
    <property type="entry name" value="PPR_rpt"/>
</dbReference>
<keyword evidence="5" id="KW-1185">Reference proteome</keyword>
<evidence type="ECO:0000313" key="4">
    <source>
        <dbReference type="EMBL" id="TFJ87725.1"/>
    </source>
</evidence>
<feature type="compositionally biased region" description="Low complexity" evidence="2">
    <location>
        <begin position="492"/>
        <end position="502"/>
    </location>
</feature>
<accession>A0A4D9DDS2</accession>
<dbReference type="Pfam" id="PF03456">
    <property type="entry name" value="uDENN"/>
    <property type="match status" value="1"/>
</dbReference>
<feature type="domain" description="UDENN" evidence="3">
    <location>
        <begin position="33"/>
        <end position="620"/>
    </location>
</feature>
<dbReference type="InterPro" id="IPR043153">
    <property type="entry name" value="DENN_C"/>
</dbReference>
<feature type="compositionally biased region" description="Basic and acidic residues" evidence="2">
    <location>
        <begin position="810"/>
        <end position="836"/>
    </location>
</feature>
<dbReference type="Pfam" id="PF03455">
    <property type="entry name" value="dDENN"/>
    <property type="match status" value="1"/>
</dbReference>
<dbReference type="GO" id="GO:0031410">
    <property type="term" value="C:cytoplasmic vesicle"/>
    <property type="evidence" value="ECO:0007669"/>
    <property type="project" value="TreeGrafter"/>
</dbReference>
<dbReference type="SMART" id="SM00800">
    <property type="entry name" value="uDENN"/>
    <property type="match status" value="1"/>
</dbReference>
<dbReference type="InterPro" id="IPR051696">
    <property type="entry name" value="DENN_Domain_GEFs"/>
</dbReference>
<evidence type="ECO:0000259" key="3">
    <source>
        <dbReference type="PROSITE" id="PS50211"/>
    </source>
</evidence>
<dbReference type="PROSITE" id="PS51375">
    <property type="entry name" value="PPR"/>
    <property type="match status" value="1"/>
</dbReference>
<dbReference type="InterPro" id="IPR037516">
    <property type="entry name" value="Tripartite_DENN"/>
</dbReference>
<evidence type="ECO:0000256" key="1">
    <source>
        <dbReference type="PROSITE-ProRule" id="PRU00708"/>
    </source>
</evidence>
<dbReference type="Gene3D" id="3.30.450.200">
    <property type="match status" value="1"/>
</dbReference>
<dbReference type="PANTHER" id="PTHR12296:SF21">
    <property type="entry name" value="DENN DOMAIN-CONTAINING PROTEIN 3"/>
    <property type="match status" value="1"/>
</dbReference>
<dbReference type="SMART" id="SM00801">
    <property type="entry name" value="dDENN"/>
    <property type="match status" value="1"/>
</dbReference>
<comment type="caution">
    <text evidence="4">The sequence shown here is derived from an EMBL/GenBank/DDBJ whole genome shotgun (WGS) entry which is preliminary data.</text>
</comment>
<dbReference type="InterPro" id="IPR005112">
    <property type="entry name" value="dDENN_dom"/>
</dbReference>
<feature type="compositionally biased region" description="Gly residues" evidence="2">
    <location>
        <begin position="1114"/>
        <end position="1124"/>
    </location>
</feature>
<name>A0A4D9DDS2_9STRA</name>
<feature type="compositionally biased region" description="Low complexity" evidence="2">
    <location>
        <begin position="447"/>
        <end position="469"/>
    </location>
</feature>
<feature type="region of interest" description="Disordered" evidence="2">
    <location>
        <begin position="414"/>
        <end position="510"/>
    </location>
</feature>
<organism evidence="4 5">
    <name type="scientific">Nannochloropsis salina CCMP1776</name>
    <dbReference type="NCBI Taxonomy" id="1027361"/>
    <lineage>
        <taxon>Eukaryota</taxon>
        <taxon>Sar</taxon>
        <taxon>Stramenopiles</taxon>
        <taxon>Ochrophyta</taxon>
        <taxon>Eustigmatophyceae</taxon>
        <taxon>Eustigmatales</taxon>
        <taxon>Monodopsidaceae</taxon>
        <taxon>Microchloropsis</taxon>
        <taxon>Microchloropsis salina</taxon>
    </lineage>
</organism>
<gene>
    <name evidence="4" type="ORF">NSK_001075</name>
</gene>
<dbReference type="InterPro" id="IPR005113">
    <property type="entry name" value="uDENN_dom"/>
</dbReference>
<feature type="region of interest" description="Disordered" evidence="2">
    <location>
        <begin position="1109"/>
        <end position="1137"/>
    </location>
</feature>
<sequence length="1356" mass="150158">MSVLGEAVRVNDYFFVVGIDTDSLPPLPSEAQDEKDGQDCHPLCLRYQPYLIDRFPVEDNQETKVENGVADFCFPTGLRLAECMQAPKFFTFVLTNGEGDRSYGHTLVIHEALPESTEALLSRRIAEWEIRKEENGDGEGRRLSTLKREAGRTGAFFAEVKDAVCEEEKVAMQSPTPDLATRPRGGRVFAPKCLCLLSKYPFVEASRTWLLQLYRLSCSPTRIPLERYICNFLLEVPTPVPGRVDVQYSMLDLVLYYPCPSPHQPALWSGGLSLEAVFECLSPKNLLRVFNAVLLEQQVLLHSTQLSLLTAVAEFLTACMWPLAYSHVFIPILPRQCLYLCANSPVPFLLGCHTDSFRVVADQLPDTVSVVDLDLNQVYPASGLSLPNLPERRQAKLLRAIHEHANLFEAQQRYVQQQKQLSKEQRRVPPTPSHSSLPPAAPPPPLVLSVASTPSSTTARTAAVTRLPASPLILSQSRPPPCLEPASHLGASTTSETSLESPFSPPPSPSPHRFLRNLDDPFSQARRSLQVGAGEAGVMTEEDWDAIRDAFLGFFLAILREYRIFLVFPSKEDPKPKLEFRRTDFVASHPSEWAPFLEEFSRTQALQSFLDARLQPDPEDIGEISLFDELIEARKRGKPRFSMGAIGGNRRQASFRRPVHLRHPKEIKTLVALQPDVSSLPDELFIYDGFPMLQEKWYTPPRPVNDLAGRGPEDDGRGWVRRRGRRRRGIKKRNHILRFKSDHIPWDPATPVFSTFLMTFCLTIGRDLQQRHDVSFDALQRQASEHLVTSKDATSDGESVIGPEGTNDTSEDRRSVTEREHGKQEVGEEGKGEPAIEELDKRHHELGSDSEHKISHHFSAAASFRLRPRMRCLSEDKREERVHAATGKLTIAFDVLKRMRAQRTPADEWIYRCLIDAASRLGAVDMALQALTEMNEAGFAVDASVVSTLLSGAASSQASQALSLLDWNKIRQGNDGRRGSSGGSGTGHYSGHGSQKHAARLNSGTPKVFKEALSAFRKIGTPGQSGFWSLSNGGNGGSADGRNQTGVGRGGEVDNACAGKAGVGNQGSWERQSTRSTQIIANPVSLPFELILDESARRDAEVRAFQRDSNFGSGAKGGERGGANEGEAVSDSKSDATAYNTPSITFQVKYGESLLNVLFPNLALDVDSETCPQCNSRLSAAEIQSGWLPDPNNYTTSCPLCETAREAKIKEQQCAIQQHQQQQGMNHLLDFKSLDLSKVDRDRRSSVISRPIPPPPVRRFVARFSVHCTASDWIGSTGPGTPLWCEYLSPWVLRKEVQTILLNDGIDSILSAAFRKSSAASSTIFWNLMLWCRDFALPVAFLLQNSVEGAATAPLI</sequence>
<evidence type="ECO:0000313" key="5">
    <source>
        <dbReference type="Proteomes" id="UP000355283"/>
    </source>
</evidence>
<dbReference type="Pfam" id="PF02141">
    <property type="entry name" value="DENN"/>
    <property type="match status" value="1"/>
</dbReference>
<dbReference type="InterPro" id="IPR001194">
    <property type="entry name" value="cDENN_dom"/>
</dbReference>
<evidence type="ECO:0000256" key="2">
    <source>
        <dbReference type="SAM" id="MobiDB-lite"/>
    </source>
</evidence>
<dbReference type="SMART" id="SM00799">
    <property type="entry name" value="DENN"/>
    <property type="match status" value="1"/>
</dbReference>
<dbReference type="PANTHER" id="PTHR12296">
    <property type="entry name" value="DENN DOMAIN-CONTAINING PROTEIN 4"/>
    <property type="match status" value="1"/>
</dbReference>
<dbReference type="InterPro" id="IPR011990">
    <property type="entry name" value="TPR-like_helical_dom_sf"/>
</dbReference>
<dbReference type="Proteomes" id="UP000355283">
    <property type="component" value="Unassembled WGS sequence"/>
</dbReference>
<dbReference type="GO" id="GO:0032483">
    <property type="term" value="P:regulation of Rab protein signal transduction"/>
    <property type="evidence" value="ECO:0007669"/>
    <property type="project" value="TreeGrafter"/>
</dbReference>
<dbReference type="Gene3D" id="3.40.50.11500">
    <property type="match status" value="1"/>
</dbReference>
<feature type="region of interest" description="Disordered" evidence="2">
    <location>
        <begin position="785"/>
        <end position="836"/>
    </location>
</feature>
<dbReference type="EMBL" id="SDOX01000005">
    <property type="protein sequence ID" value="TFJ87725.1"/>
    <property type="molecule type" value="Genomic_DNA"/>
</dbReference>
<reference evidence="4 5" key="1">
    <citation type="submission" date="2019-01" db="EMBL/GenBank/DDBJ databases">
        <title>Nuclear Genome Assembly of the Microalgal Biofuel strain Nannochloropsis salina CCMP1776.</title>
        <authorList>
            <person name="Hovde B."/>
        </authorList>
    </citation>
    <scope>NUCLEOTIDE SEQUENCE [LARGE SCALE GENOMIC DNA]</scope>
    <source>
        <strain evidence="4 5">CCMP1776</strain>
    </source>
</reference>